<accession>X6M7B5</accession>
<evidence type="ECO:0000256" key="1">
    <source>
        <dbReference type="SAM" id="Phobius"/>
    </source>
</evidence>
<protein>
    <submittedName>
        <fullName evidence="2">Uncharacterized protein</fullName>
    </submittedName>
</protein>
<keyword evidence="1" id="KW-0812">Transmembrane</keyword>
<dbReference type="SUPFAM" id="SSF50960">
    <property type="entry name" value="TolB, C-terminal domain"/>
    <property type="match status" value="1"/>
</dbReference>
<keyword evidence="1" id="KW-0472">Membrane</keyword>
<name>X6M7B5_RETFI</name>
<keyword evidence="3" id="KW-1185">Reference proteome</keyword>
<sequence length="278" mass="33132">MKDNRISKVGIEQNYTTFGKANNRKLASVKKLQSWNLKENAVRELKGHFGAILDAIFSSDGKYLVVSQWIFFFGSDSFMHKCLCNDENKVALTKVEILCFWFVFFFIYVFCILFYVLPLTLLLLYVICDQNSLKKNKLIHKNNKLFHTLSLSKWNEQLLSKFKILGYIYYEKIEILISEYILIIILIISFFFLLFNYFCAFKFAKLFKKHQNVKRQKINIALCCLLFVWVCYFFLHLLISFISIDHNLHFKLFESNLLWKKVRGTHRNFIVLNDIDDH</sequence>
<keyword evidence="1" id="KW-1133">Transmembrane helix</keyword>
<organism evidence="2 3">
    <name type="scientific">Reticulomyxa filosa</name>
    <dbReference type="NCBI Taxonomy" id="46433"/>
    <lineage>
        <taxon>Eukaryota</taxon>
        <taxon>Sar</taxon>
        <taxon>Rhizaria</taxon>
        <taxon>Retaria</taxon>
        <taxon>Foraminifera</taxon>
        <taxon>Monothalamids</taxon>
        <taxon>Reticulomyxidae</taxon>
        <taxon>Reticulomyxa</taxon>
    </lineage>
</organism>
<reference evidence="2 3" key="1">
    <citation type="journal article" date="2013" name="Curr. Biol.">
        <title>The Genome of the Foraminiferan Reticulomyxa filosa.</title>
        <authorList>
            <person name="Glockner G."/>
            <person name="Hulsmann N."/>
            <person name="Schleicher M."/>
            <person name="Noegel A.A."/>
            <person name="Eichinger L."/>
            <person name="Gallinger C."/>
            <person name="Pawlowski J."/>
            <person name="Sierra R."/>
            <person name="Euteneuer U."/>
            <person name="Pillet L."/>
            <person name="Moustafa A."/>
            <person name="Platzer M."/>
            <person name="Groth M."/>
            <person name="Szafranski K."/>
            <person name="Schliwa M."/>
        </authorList>
    </citation>
    <scope>NUCLEOTIDE SEQUENCE [LARGE SCALE GENOMIC DNA]</scope>
</reference>
<gene>
    <name evidence="2" type="ORF">RFI_28487</name>
</gene>
<dbReference type="AlphaFoldDB" id="X6M7B5"/>
<dbReference type="EMBL" id="ASPP01024577">
    <property type="protein sequence ID" value="ETO08900.1"/>
    <property type="molecule type" value="Genomic_DNA"/>
</dbReference>
<evidence type="ECO:0000313" key="2">
    <source>
        <dbReference type="EMBL" id="ETO08900.1"/>
    </source>
</evidence>
<evidence type="ECO:0000313" key="3">
    <source>
        <dbReference type="Proteomes" id="UP000023152"/>
    </source>
</evidence>
<dbReference type="Proteomes" id="UP000023152">
    <property type="component" value="Unassembled WGS sequence"/>
</dbReference>
<feature type="transmembrane region" description="Helical" evidence="1">
    <location>
        <begin position="98"/>
        <end position="127"/>
    </location>
</feature>
<feature type="transmembrane region" description="Helical" evidence="1">
    <location>
        <begin position="180"/>
        <end position="199"/>
    </location>
</feature>
<proteinExistence type="predicted"/>
<comment type="caution">
    <text evidence="2">The sequence shown here is derived from an EMBL/GenBank/DDBJ whole genome shotgun (WGS) entry which is preliminary data.</text>
</comment>
<feature type="transmembrane region" description="Helical" evidence="1">
    <location>
        <begin position="220"/>
        <end position="244"/>
    </location>
</feature>